<dbReference type="InterPro" id="IPR050534">
    <property type="entry name" value="Coronavir_polyprotein_1ab"/>
</dbReference>
<dbReference type="Proteomes" id="UP000748991">
    <property type="component" value="Unassembled WGS sequence"/>
</dbReference>
<dbReference type="EMBL" id="JAGZZP010000010">
    <property type="protein sequence ID" value="MBS6535403.1"/>
    <property type="molecule type" value="Genomic_DNA"/>
</dbReference>
<dbReference type="Gene3D" id="1.10.10.2220">
    <property type="match status" value="1"/>
</dbReference>
<dbReference type="SMART" id="SM00382">
    <property type="entry name" value="AAA"/>
    <property type="match status" value="1"/>
</dbReference>
<dbReference type="PANTHER" id="PTHR43788:SF6">
    <property type="entry name" value="DNA HELICASE B"/>
    <property type="match status" value="1"/>
</dbReference>
<organism evidence="4 5">
    <name type="scientific">Peptoniphilus harei</name>
    <dbReference type="NCBI Taxonomy" id="54005"/>
    <lineage>
        <taxon>Bacteria</taxon>
        <taxon>Bacillati</taxon>
        <taxon>Bacillota</taxon>
        <taxon>Tissierellia</taxon>
        <taxon>Tissierellales</taxon>
        <taxon>Peptoniphilaceae</taxon>
        <taxon>Peptoniphilus</taxon>
    </lineage>
</organism>
<dbReference type="InterPro" id="IPR027417">
    <property type="entry name" value="P-loop_NTPase"/>
</dbReference>
<dbReference type="InterPro" id="IPR003593">
    <property type="entry name" value="AAA+_ATPase"/>
</dbReference>
<dbReference type="Pfam" id="PF18335">
    <property type="entry name" value="SH3_13"/>
    <property type="match status" value="1"/>
</dbReference>
<name>A0A943SNQ1_9FIRM</name>
<comment type="caution">
    <text evidence="4">The sequence shown here is derived from an EMBL/GenBank/DDBJ whole genome shotgun (WGS) entry which is preliminary data.</text>
</comment>
<dbReference type="Pfam" id="PF14490">
    <property type="entry name" value="HHH_RecD2"/>
    <property type="match status" value="1"/>
</dbReference>
<dbReference type="CDD" id="cd17933">
    <property type="entry name" value="DEXSc_RecD-like"/>
    <property type="match status" value="1"/>
</dbReference>
<gene>
    <name evidence="4" type="ORF">KH327_06185</name>
</gene>
<evidence type="ECO:0000313" key="5">
    <source>
        <dbReference type="Proteomes" id="UP000748991"/>
    </source>
</evidence>
<reference evidence="4" key="1">
    <citation type="submission" date="2021-02" db="EMBL/GenBank/DDBJ databases">
        <title>Infant gut strain persistence is associated with maternal origin, phylogeny, and functional potential including surface adhesion and iron acquisition.</title>
        <authorList>
            <person name="Lou Y.C."/>
        </authorList>
    </citation>
    <scope>NUCLEOTIDE SEQUENCE</scope>
    <source>
        <strain evidence="4">L3_060_052G1_dasL3_060_052G1_concoct_1</strain>
    </source>
</reference>
<dbReference type="SUPFAM" id="SSF52540">
    <property type="entry name" value="P-loop containing nucleoside triphosphate hydrolases"/>
    <property type="match status" value="2"/>
</dbReference>
<feature type="domain" description="AAA+ ATPase" evidence="3">
    <location>
        <begin position="354"/>
        <end position="505"/>
    </location>
</feature>
<evidence type="ECO:0000313" key="4">
    <source>
        <dbReference type="EMBL" id="MBS6535403.1"/>
    </source>
</evidence>
<dbReference type="GO" id="GO:0003678">
    <property type="term" value="F:DNA helicase activity"/>
    <property type="evidence" value="ECO:0007669"/>
    <property type="project" value="UniProtKB-ARBA"/>
</dbReference>
<dbReference type="Pfam" id="PF13245">
    <property type="entry name" value="AAA_19"/>
    <property type="match status" value="1"/>
</dbReference>
<dbReference type="Pfam" id="PF13538">
    <property type="entry name" value="UvrD_C_2"/>
    <property type="match status" value="1"/>
</dbReference>
<dbReference type="AlphaFoldDB" id="A0A943SNQ1"/>
<evidence type="ECO:0000256" key="1">
    <source>
        <dbReference type="ARBA" id="ARBA00022741"/>
    </source>
</evidence>
<evidence type="ECO:0000259" key="3">
    <source>
        <dbReference type="SMART" id="SM00382"/>
    </source>
</evidence>
<dbReference type="Gene3D" id="2.30.30.940">
    <property type="match status" value="1"/>
</dbReference>
<dbReference type="InterPro" id="IPR027785">
    <property type="entry name" value="UvrD-like_helicase_C"/>
</dbReference>
<accession>A0A943SNQ1</accession>
<sequence>METKVKIKFFKQIYDKEDFKIYLFDIEEEEGLPEEAKKTKVCVFDNIFLMTNNPPKLNRRVELTAEVAWSNKYKNYQLIAKEYRYIDLDIDLFLDPAFNVFNKRIREKLYKEHKEKLEFFKENPEKLLEIKGIGKRSLEKFKEALLKDEENKAIQYFLLKFAEIGIGSKKAKTIIDYFKENETNEYLDLDECYEKFIENPYAFVSKINGFTFENADIAGSNLGFKLEDDKRIQAGLSNVLLVDLFMRGNCYLTEKTFIEKSSKLLRINSLKVRQYMIENSELYGIERIRTEDEVRYYLKFIYTREISIAKKISELMSNRGLGNEKKLTRYWDSAFSKDDILSDKQKEAVRSTIDNNITIITGGAGTGKTTVTKNILKLYKKYDIYVGSPTGKATQKIESVTEREAEMVKSITYGTIHRLLKCQWKGKESKLEFEFNEYNPLPAEVLIVDEFSMIDLNLMNHLIEALHNNTKVILIGDINQLPSVGPGNVLRDLIKSGKINTQYLTENFRQADGEEIVQNANDINKGIFPKNFKENVFMYYYYKNQANREKEIINFIKKVVSRDKDTQIITFYKKHALGSTNLNKEIQDTINPSEPDKKEITHNNIVYRVGDKVMQIRNNYDNEVFNGTFGEVVDINLDDECLLVDFENSDDVKEYYKEDFKELELAYAITTHKAQGSEFEHVLIPVVGYGGAYNNSFLTRNLLYTAITRGKKKVTLIGDRQASLLKFMVDNTYIEERNTSLDERIKEEYKPKVNKEKKETKKVKEEKSEAEVFLEENQVSLF</sequence>
<keyword evidence="1" id="KW-0547">Nucleotide-binding</keyword>
<dbReference type="Gene3D" id="3.40.50.300">
    <property type="entry name" value="P-loop containing nucleotide triphosphate hydrolases"/>
    <property type="match status" value="2"/>
</dbReference>
<dbReference type="InterPro" id="IPR029493">
    <property type="entry name" value="RecD2-like_HHH"/>
</dbReference>
<keyword evidence="2" id="KW-0067">ATP-binding</keyword>
<proteinExistence type="predicted"/>
<dbReference type="RefSeq" id="WP_278637995.1">
    <property type="nucleotide sequence ID" value="NZ_JAGZZP010000010.1"/>
</dbReference>
<dbReference type="PANTHER" id="PTHR43788">
    <property type="entry name" value="DNA2/NAM7 HELICASE FAMILY MEMBER"/>
    <property type="match status" value="1"/>
</dbReference>
<dbReference type="InterPro" id="IPR041451">
    <property type="entry name" value="RecD2_SH13"/>
</dbReference>
<evidence type="ECO:0000256" key="2">
    <source>
        <dbReference type="ARBA" id="ARBA00022840"/>
    </source>
</evidence>
<dbReference type="CDD" id="cd18809">
    <property type="entry name" value="SF1_C_RecD"/>
    <property type="match status" value="1"/>
</dbReference>
<protein>
    <submittedName>
        <fullName evidence="4">AAA family ATPase</fullName>
    </submittedName>
</protein>
<dbReference type="GO" id="GO:0005524">
    <property type="term" value="F:ATP binding"/>
    <property type="evidence" value="ECO:0007669"/>
    <property type="project" value="UniProtKB-KW"/>
</dbReference>